<reference evidence="8" key="1">
    <citation type="journal article" date="2012" name="PLoS ONE">
        <title>Gene sets for utilization of primary and secondary nutrition supplies in the distal gut of endangered iberian lynx.</title>
        <authorList>
            <person name="Alcaide M."/>
            <person name="Messina E."/>
            <person name="Richter M."/>
            <person name="Bargiela R."/>
            <person name="Peplies J."/>
            <person name="Huws S.A."/>
            <person name="Newbold C.J."/>
            <person name="Golyshin P.N."/>
            <person name="Simon M.A."/>
            <person name="Lopez G."/>
            <person name="Yakimov M.M."/>
            <person name="Ferrer M."/>
        </authorList>
    </citation>
    <scope>NUCLEOTIDE SEQUENCE</scope>
</reference>
<evidence type="ECO:0000256" key="5">
    <source>
        <dbReference type="ARBA" id="ARBA00022989"/>
    </source>
</evidence>
<dbReference type="GO" id="GO:0015556">
    <property type="term" value="F:C4-dicarboxylate transmembrane transporter activity"/>
    <property type="evidence" value="ECO:0007669"/>
    <property type="project" value="InterPro"/>
</dbReference>
<dbReference type="InterPro" id="IPR018385">
    <property type="entry name" value="C4_dicarb_anaerob_car-like"/>
</dbReference>
<accession>J9G4M3</accession>
<proteinExistence type="predicted"/>
<feature type="transmembrane region" description="Helical" evidence="7">
    <location>
        <begin position="95"/>
        <end position="116"/>
    </location>
</feature>
<dbReference type="PANTHER" id="PTHR42002">
    <property type="entry name" value="ANAEROBIC C4-DICARBOXYLATE TRANSPORTER DCUC-RELATED"/>
    <property type="match status" value="1"/>
</dbReference>
<protein>
    <submittedName>
        <fullName evidence="8">Cryptic C4-dicarboxylate transporter DcuD</fullName>
    </submittedName>
</protein>
<dbReference type="GO" id="GO:0005886">
    <property type="term" value="C:plasma membrane"/>
    <property type="evidence" value="ECO:0007669"/>
    <property type="project" value="UniProtKB-SubCell"/>
</dbReference>
<evidence type="ECO:0000256" key="7">
    <source>
        <dbReference type="SAM" id="Phobius"/>
    </source>
</evidence>
<keyword evidence="6 7" id="KW-0472">Membrane</keyword>
<keyword evidence="5 7" id="KW-1133">Transmembrane helix</keyword>
<evidence type="ECO:0000256" key="3">
    <source>
        <dbReference type="ARBA" id="ARBA00022475"/>
    </source>
</evidence>
<dbReference type="NCBIfam" id="NF037994">
    <property type="entry name" value="DcuC_1"/>
    <property type="match status" value="1"/>
</dbReference>
<dbReference type="PANTHER" id="PTHR42002:SF2">
    <property type="entry name" value="ANAEROBIC C4-DICARBOXYLATE TRANSPORTER DCUC-RELATED"/>
    <property type="match status" value="1"/>
</dbReference>
<gene>
    <name evidence="8" type="ORF">EVA_10080</name>
</gene>
<keyword evidence="2" id="KW-0813">Transport</keyword>
<evidence type="ECO:0000256" key="6">
    <source>
        <dbReference type="ARBA" id="ARBA00023136"/>
    </source>
</evidence>
<dbReference type="EMBL" id="AMCI01002807">
    <property type="protein sequence ID" value="EJX01814.1"/>
    <property type="molecule type" value="Genomic_DNA"/>
</dbReference>
<feature type="transmembrane region" description="Helical" evidence="7">
    <location>
        <begin position="27"/>
        <end position="47"/>
    </location>
</feature>
<evidence type="ECO:0000256" key="2">
    <source>
        <dbReference type="ARBA" id="ARBA00022448"/>
    </source>
</evidence>
<feature type="transmembrane region" description="Helical" evidence="7">
    <location>
        <begin position="217"/>
        <end position="235"/>
    </location>
</feature>
<organism evidence="8">
    <name type="scientific">gut metagenome</name>
    <dbReference type="NCBI Taxonomy" id="749906"/>
    <lineage>
        <taxon>unclassified sequences</taxon>
        <taxon>metagenomes</taxon>
        <taxon>organismal metagenomes</taxon>
    </lineage>
</organism>
<dbReference type="Pfam" id="PF03606">
    <property type="entry name" value="DcuC"/>
    <property type="match status" value="1"/>
</dbReference>
<feature type="transmembrane region" description="Helical" evidence="7">
    <location>
        <begin position="128"/>
        <end position="150"/>
    </location>
</feature>
<evidence type="ECO:0000313" key="8">
    <source>
        <dbReference type="EMBL" id="EJX01814.1"/>
    </source>
</evidence>
<keyword evidence="3" id="KW-1003">Cell membrane</keyword>
<comment type="subcellular location">
    <subcellularLocation>
        <location evidence="1">Cell membrane</location>
        <topology evidence="1">Multi-pass membrane protein</topology>
    </subcellularLocation>
</comment>
<sequence length="236" mass="24970">MLIISATRSFLYDKVATRSLDDKAPTWFAILPFLPMIFVVLFSSYGIPGLKLHIIGVIFLSVIVGMLAETIHQRFNFNKVAEGAKVFFQAMGRSFGGVVILVIAAGIFADGFKALGMLSAIVNSAQSLGMGGLGMSIVFVLITVVVSIITGSNGASFYPIVSMIPTIAKSLNVPAVTLVLPMHQASTMARPLSPVAAVVVAIAGMLKVSPFAIVKRVCVPCVVALIVNHIFVYVLA</sequence>
<dbReference type="InterPro" id="IPR004669">
    <property type="entry name" value="C4_dicarb_anaerob_car"/>
</dbReference>
<feature type="transmembrane region" description="Helical" evidence="7">
    <location>
        <begin position="54"/>
        <end position="75"/>
    </location>
</feature>
<evidence type="ECO:0000256" key="4">
    <source>
        <dbReference type="ARBA" id="ARBA00022692"/>
    </source>
</evidence>
<feature type="transmembrane region" description="Helical" evidence="7">
    <location>
        <begin position="192"/>
        <end position="211"/>
    </location>
</feature>
<dbReference type="AlphaFoldDB" id="J9G4M3"/>
<comment type="caution">
    <text evidence="8">The sequence shown here is derived from an EMBL/GenBank/DDBJ whole genome shotgun (WGS) entry which is preliminary data.</text>
</comment>
<keyword evidence="4 7" id="KW-0812">Transmembrane</keyword>
<name>J9G4M3_9ZZZZ</name>
<evidence type="ECO:0000256" key="1">
    <source>
        <dbReference type="ARBA" id="ARBA00004651"/>
    </source>
</evidence>